<keyword evidence="2 3" id="KW-0732">Signal</keyword>
<dbReference type="Pfam" id="PF03422">
    <property type="entry name" value="CBM_6"/>
    <property type="match status" value="2"/>
</dbReference>
<evidence type="ECO:0000256" key="2">
    <source>
        <dbReference type="ARBA" id="ARBA00022729"/>
    </source>
</evidence>
<protein>
    <submittedName>
        <fullName evidence="5">Alpha-glucosidase (Family GH31 glycosyl hydrolase)</fullName>
    </submittedName>
</protein>
<feature type="domain" description="CBM6" evidence="4">
    <location>
        <begin position="150"/>
        <end position="274"/>
    </location>
</feature>
<dbReference type="GO" id="GO:0030246">
    <property type="term" value="F:carbohydrate binding"/>
    <property type="evidence" value="ECO:0007669"/>
    <property type="project" value="InterPro"/>
</dbReference>
<dbReference type="PANTHER" id="PTHR43863:SF2">
    <property type="entry name" value="MALTASE-GLUCOAMYLASE"/>
    <property type="match status" value="1"/>
</dbReference>
<dbReference type="Gene3D" id="2.60.40.1180">
    <property type="entry name" value="Golgi alpha-mannosidase II"/>
    <property type="match status" value="2"/>
</dbReference>
<dbReference type="Pfam" id="PF16990">
    <property type="entry name" value="CBM_35"/>
    <property type="match status" value="1"/>
</dbReference>
<evidence type="ECO:0000259" key="4">
    <source>
        <dbReference type="PROSITE" id="PS51175"/>
    </source>
</evidence>
<dbReference type="GO" id="GO:0004553">
    <property type="term" value="F:hydrolase activity, hydrolyzing O-glycosyl compounds"/>
    <property type="evidence" value="ECO:0007669"/>
    <property type="project" value="InterPro"/>
</dbReference>
<dbReference type="InterPro" id="IPR013780">
    <property type="entry name" value="Glyco_hydro_b"/>
</dbReference>
<dbReference type="InterPro" id="IPR048395">
    <property type="entry name" value="Glyco_hydro_31_C"/>
</dbReference>
<feature type="chain" id="PRO_5019289184" evidence="3">
    <location>
        <begin position="36"/>
        <end position="1222"/>
    </location>
</feature>
<feature type="signal peptide" evidence="3">
    <location>
        <begin position="1"/>
        <end position="35"/>
    </location>
</feature>
<dbReference type="InterPro" id="IPR006584">
    <property type="entry name" value="Cellulose-bd_IV"/>
</dbReference>
<dbReference type="EMBL" id="RBWV01000012">
    <property type="protein sequence ID" value="RKS73863.1"/>
    <property type="molecule type" value="Genomic_DNA"/>
</dbReference>
<accession>A0A420XNS9</accession>
<comment type="caution">
    <text evidence="5">The sequence shown here is derived from an EMBL/GenBank/DDBJ whole genome shotgun (WGS) entry which is preliminary data.</text>
</comment>
<dbReference type="PROSITE" id="PS51318">
    <property type="entry name" value="TAT"/>
    <property type="match status" value="1"/>
</dbReference>
<organism evidence="5 6">
    <name type="scientific">Motilibacter peucedani</name>
    <dbReference type="NCBI Taxonomy" id="598650"/>
    <lineage>
        <taxon>Bacteria</taxon>
        <taxon>Bacillati</taxon>
        <taxon>Actinomycetota</taxon>
        <taxon>Actinomycetes</taxon>
        <taxon>Motilibacterales</taxon>
        <taxon>Motilibacteraceae</taxon>
        <taxon>Motilibacter</taxon>
    </lineage>
</organism>
<feature type="domain" description="CBM6" evidence="4">
    <location>
        <begin position="437"/>
        <end position="562"/>
    </location>
</feature>
<dbReference type="InParanoid" id="A0A420XNS9"/>
<dbReference type="AlphaFoldDB" id="A0A420XNS9"/>
<dbReference type="CDD" id="cd04083">
    <property type="entry name" value="CBM35_Lmo2446-like"/>
    <property type="match status" value="2"/>
</dbReference>
<dbReference type="InterPro" id="IPR051816">
    <property type="entry name" value="Glycosyl_Hydrolase_31"/>
</dbReference>
<dbReference type="SUPFAM" id="SSF51445">
    <property type="entry name" value="(Trans)glycosidases"/>
    <property type="match status" value="1"/>
</dbReference>
<dbReference type="CDD" id="cd06595">
    <property type="entry name" value="GH31_u1"/>
    <property type="match status" value="1"/>
</dbReference>
<dbReference type="GO" id="GO:0005975">
    <property type="term" value="P:carbohydrate metabolic process"/>
    <property type="evidence" value="ECO:0007669"/>
    <property type="project" value="InterPro"/>
</dbReference>
<dbReference type="SMART" id="SM00606">
    <property type="entry name" value="CBD_IV"/>
    <property type="match status" value="3"/>
</dbReference>
<dbReference type="InterPro" id="IPR017853">
    <property type="entry name" value="GH"/>
</dbReference>
<evidence type="ECO:0000256" key="3">
    <source>
        <dbReference type="SAM" id="SignalP"/>
    </source>
</evidence>
<keyword evidence="5" id="KW-0378">Hydrolase</keyword>
<gene>
    <name evidence="5" type="ORF">CLV35_2357</name>
</gene>
<dbReference type="Gene3D" id="3.20.20.80">
    <property type="entry name" value="Glycosidases"/>
    <property type="match status" value="1"/>
</dbReference>
<dbReference type="Pfam" id="PF17137">
    <property type="entry name" value="DUF5110"/>
    <property type="match status" value="1"/>
</dbReference>
<evidence type="ECO:0000313" key="5">
    <source>
        <dbReference type="EMBL" id="RKS73863.1"/>
    </source>
</evidence>
<dbReference type="RefSeq" id="WP_121193665.1">
    <property type="nucleotide sequence ID" value="NZ_RBWV01000012.1"/>
</dbReference>
<evidence type="ECO:0000313" key="6">
    <source>
        <dbReference type="Proteomes" id="UP000281955"/>
    </source>
</evidence>
<proteinExistence type="inferred from homology"/>
<dbReference type="PANTHER" id="PTHR43863">
    <property type="entry name" value="HYDROLASE, PUTATIVE (AFU_ORTHOLOGUE AFUA_1G03140)-RELATED"/>
    <property type="match status" value="1"/>
</dbReference>
<dbReference type="OrthoDB" id="176168at2"/>
<evidence type="ECO:0000256" key="1">
    <source>
        <dbReference type="ARBA" id="ARBA00007806"/>
    </source>
</evidence>
<dbReference type="InterPro" id="IPR005084">
    <property type="entry name" value="CBM6"/>
</dbReference>
<dbReference type="PROSITE" id="PS51175">
    <property type="entry name" value="CBM6"/>
    <property type="match status" value="3"/>
</dbReference>
<dbReference type="Pfam" id="PF21365">
    <property type="entry name" value="Glyco_hydro_31_3rd"/>
    <property type="match status" value="1"/>
</dbReference>
<dbReference type="SUPFAM" id="SSF49785">
    <property type="entry name" value="Galactose-binding domain-like"/>
    <property type="match status" value="3"/>
</dbReference>
<dbReference type="Pfam" id="PF01055">
    <property type="entry name" value="Glyco_hydro_31_2nd"/>
    <property type="match status" value="1"/>
</dbReference>
<comment type="similarity">
    <text evidence="1">Belongs to the glycosyl hydrolase 31 family.</text>
</comment>
<dbReference type="InterPro" id="IPR006311">
    <property type="entry name" value="TAT_signal"/>
</dbReference>
<feature type="domain" description="CBM6" evidence="4">
    <location>
        <begin position="291"/>
        <end position="416"/>
    </location>
</feature>
<dbReference type="SUPFAM" id="SSF51011">
    <property type="entry name" value="Glycosyl hydrolase domain"/>
    <property type="match status" value="1"/>
</dbReference>
<dbReference type="Proteomes" id="UP000281955">
    <property type="component" value="Unassembled WGS sequence"/>
</dbReference>
<sequence length="1222" mass="127657">MLYPRNPRHRRRVTLLATAAAASAALVALPSAADAAPVPAAAKSAVVSGQARFEVLSPTLVRTEYAGDSRFVDAATFNAIGRDAFAKTSFTTTQRDGWLQIDTAAMSLRYRVGSGSFSSDNLVVRLKAGAQDVEGRPWVVSDVAPCAAGALCEAEDLTLNGVGVATDHGGFTGSGFAAGFEGTGNSLSFTVDAAAAATYSLDLRYADGLAEARTLSLSVDGGAARQVTLPSTGSWDTWSVLPLDLALTAGHHTVALTRGAADTGQLNIDSLAVLPQGATYPEPQAVCAWASLCEAEALGLHGRMHLATDHGGYTGKGFAAGFEGVGDDITFTVTAPSAGDYELTARYANGFGTPGDVSLAVDGGATTRLALPPSGSWDTWALATASLHLSAGANRVHVVRQASDPGNVNIDSLAVGPVGTGLPAPRATNGVDCSFGATCEAESVGLAGGARVAKDHNGWSGKGFVSGLDARGAATTVHVVGVPRAGTYALQLRYAANAGATSASVVAPGGTSSTLALPATSSWDSWRTVSTPVTLPAGASDVALACPADGGCLANIDTVAVVAQGSPLLAPHAPLGGYRRGLDGFNGDSTHGNPTLSPGILYQDGWSLLDDTTSAVYDTASRKVTQRSAHAGGYQDGYVFGYGQQYTKALGDLATLTGPSKLLPRWTYGVWFSEYLDRTAADYQSLVQKFRSESVPLDVLVVDTDFKALNDWDGWEIDRSKFPDPEAFFAWAKSQGLKTTLNVHPEIAETDPQFPAAMATAKGKLARQTSCNGGAPVCYTFDFGDPDQLKAFFGLHDQMNSQGTDFWWLDWCCDPSESNLAGVTGDAWINQQYADYTAPHVGRGFAFSRAFGSLQAGGYGNPQPVPTGPWADKRTTLPFTGDTTSTWGTLAAEVGFTSGESASTGLSPVSHDIGGHNGGQYGIPGSDVVDGSRTDKLPDDLYARWVQFGTFQPIDRLHSNHGDRLPWQYPGAAGASANEFLNLREALVPYTYTLAQQAEATGVPVVRPTYLDHPGEQEAYATAGSEYLYGPDVLVAPVTTPGTTATTRVWFPSGSSWTDWFTGKTYAGGTSADVTTGLDTMPVFVKAGGIVATRTGSVTNDLQNPLTAVTLTVAPGAKATTTLFEDDGTTNDRKQSSTTEFRYSESAHHGTLQVRPVDGSFPGQVTSRAWTVRFLDADKPASVTVDGVAVPASAWTWDAQTRALTVTTAARPTSSRLDVSYR</sequence>
<keyword evidence="6" id="KW-1185">Reference proteome</keyword>
<dbReference type="InterPro" id="IPR000322">
    <property type="entry name" value="Glyco_hydro_31_TIM"/>
</dbReference>
<dbReference type="Gene3D" id="2.60.120.260">
    <property type="entry name" value="Galactose-binding domain-like"/>
    <property type="match status" value="3"/>
</dbReference>
<name>A0A420XNS9_9ACTN</name>
<dbReference type="InterPro" id="IPR033403">
    <property type="entry name" value="DUF5110"/>
</dbReference>
<dbReference type="InterPro" id="IPR008979">
    <property type="entry name" value="Galactose-bd-like_sf"/>
</dbReference>
<reference evidence="5 6" key="1">
    <citation type="submission" date="2018-10" db="EMBL/GenBank/DDBJ databases">
        <title>Genomic Encyclopedia of Archaeal and Bacterial Type Strains, Phase II (KMG-II): from individual species to whole genera.</title>
        <authorList>
            <person name="Goeker M."/>
        </authorList>
    </citation>
    <scope>NUCLEOTIDE SEQUENCE [LARGE SCALE GENOMIC DNA]</scope>
    <source>
        <strain evidence="5 6">RP-AC37</strain>
    </source>
</reference>